<reference evidence="2" key="4">
    <citation type="submission" date="2025-09" db="UniProtKB">
        <authorList>
            <consortium name="Ensembl"/>
        </authorList>
    </citation>
    <scope>IDENTIFICATION</scope>
</reference>
<protein>
    <submittedName>
        <fullName evidence="2">Uncharacterized protein</fullName>
    </submittedName>
</protein>
<feature type="transmembrane region" description="Helical" evidence="1">
    <location>
        <begin position="26"/>
        <end position="42"/>
    </location>
</feature>
<organism evidence="2 3">
    <name type="scientific">Ciona intestinalis</name>
    <name type="common">Transparent sea squirt</name>
    <name type="synonym">Ascidia intestinalis</name>
    <dbReference type="NCBI Taxonomy" id="7719"/>
    <lineage>
        <taxon>Eukaryota</taxon>
        <taxon>Metazoa</taxon>
        <taxon>Chordata</taxon>
        <taxon>Tunicata</taxon>
        <taxon>Ascidiacea</taxon>
        <taxon>Phlebobranchia</taxon>
        <taxon>Cionidae</taxon>
        <taxon>Ciona</taxon>
    </lineage>
</organism>
<dbReference type="InParanoid" id="H2XKT1"/>
<sequence length="43" mass="4867">MGRIVGCLLVLFYSMCVRSCVTSLRAIHHVSICIVFVAWHFVV</sequence>
<keyword evidence="1" id="KW-0472">Membrane</keyword>
<keyword evidence="3" id="KW-1185">Reference proteome</keyword>
<dbReference type="HOGENOM" id="CLU_3241861_0_0_1"/>
<name>H2XKT1_CIOIN</name>
<dbReference type="Ensembl" id="ENSCINT00000030726.1">
    <property type="protein sequence ID" value="ENSCINP00000030263.1"/>
    <property type="gene ID" value="ENSCING00000022305.1"/>
</dbReference>
<evidence type="ECO:0000256" key="1">
    <source>
        <dbReference type="SAM" id="Phobius"/>
    </source>
</evidence>
<dbReference type="EMBL" id="EAAA01002747">
    <property type="status" value="NOT_ANNOTATED_CDS"/>
    <property type="molecule type" value="Genomic_DNA"/>
</dbReference>
<dbReference type="Proteomes" id="UP000008144">
    <property type="component" value="Chromosome 8"/>
</dbReference>
<accession>H2XKT1</accession>
<reference evidence="2" key="3">
    <citation type="submission" date="2025-08" db="UniProtKB">
        <authorList>
            <consortium name="Ensembl"/>
        </authorList>
    </citation>
    <scope>IDENTIFICATION</scope>
</reference>
<reference evidence="2" key="2">
    <citation type="journal article" date="2008" name="Genome Biol.">
        <title>Improved genome assembly and evidence-based global gene model set for the chordate Ciona intestinalis: new insight into intron and operon populations.</title>
        <authorList>
            <person name="Satou Y."/>
            <person name="Mineta K."/>
            <person name="Ogasawara M."/>
            <person name="Sasakura Y."/>
            <person name="Shoguchi E."/>
            <person name="Ueno K."/>
            <person name="Yamada L."/>
            <person name="Matsumoto J."/>
            <person name="Wasserscheid J."/>
            <person name="Dewar K."/>
            <person name="Wiley G.B."/>
            <person name="Macmil S.L."/>
            <person name="Roe B.A."/>
            <person name="Zeller R.W."/>
            <person name="Hastings K.E."/>
            <person name="Lemaire P."/>
            <person name="Lindquist E."/>
            <person name="Endo T."/>
            <person name="Hotta K."/>
            <person name="Inaba K."/>
        </authorList>
    </citation>
    <scope>NUCLEOTIDE SEQUENCE [LARGE SCALE GENOMIC DNA]</scope>
    <source>
        <strain evidence="2">wild type</strain>
    </source>
</reference>
<keyword evidence="1" id="KW-1133">Transmembrane helix</keyword>
<dbReference type="AlphaFoldDB" id="H2XKT1"/>
<evidence type="ECO:0000313" key="3">
    <source>
        <dbReference type="Proteomes" id="UP000008144"/>
    </source>
</evidence>
<reference evidence="3" key="1">
    <citation type="journal article" date="2002" name="Science">
        <title>The draft genome of Ciona intestinalis: insights into chordate and vertebrate origins.</title>
        <authorList>
            <person name="Dehal P."/>
            <person name="Satou Y."/>
            <person name="Campbell R.K."/>
            <person name="Chapman J."/>
            <person name="Degnan B."/>
            <person name="De Tomaso A."/>
            <person name="Davidson B."/>
            <person name="Di Gregorio A."/>
            <person name="Gelpke M."/>
            <person name="Goodstein D.M."/>
            <person name="Harafuji N."/>
            <person name="Hastings K.E."/>
            <person name="Ho I."/>
            <person name="Hotta K."/>
            <person name="Huang W."/>
            <person name="Kawashima T."/>
            <person name="Lemaire P."/>
            <person name="Martinez D."/>
            <person name="Meinertzhagen I.A."/>
            <person name="Necula S."/>
            <person name="Nonaka M."/>
            <person name="Putnam N."/>
            <person name="Rash S."/>
            <person name="Saiga H."/>
            <person name="Satake M."/>
            <person name="Terry A."/>
            <person name="Yamada L."/>
            <person name="Wang H.G."/>
            <person name="Awazu S."/>
            <person name="Azumi K."/>
            <person name="Boore J."/>
            <person name="Branno M."/>
            <person name="Chin-Bow S."/>
            <person name="DeSantis R."/>
            <person name="Doyle S."/>
            <person name="Francino P."/>
            <person name="Keys D.N."/>
            <person name="Haga S."/>
            <person name="Hayashi H."/>
            <person name="Hino K."/>
            <person name="Imai K.S."/>
            <person name="Inaba K."/>
            <person name="Kano S."/>
            <person name="Kobayashi K."/>
            <person name="Kobayashi M."/>
            <person name="Lee B.I."/>
            <person name="Makabe K.W."/>
            <person name="Manohar C."/>
            <person name="Matassi G."/>
            <person name="Medina M."/>
            <person name="Mochizuki Y."/>
            <person name="Mount S."/>
            <person name="Morishita T."/>
            <person name="Miura S."/>
            <person name="Nakayama A."/>
            <person name="Nishizaka S."/>
            <person name="Nomoto H."/>
            <person name="Ohta F."/>
            <person name="Oishi K."/>
            <person name="Rigoutsos I."/>
            <person name="Sano M."/>
            <person name="Sasaki A."/>
            <person name="Sasakura Y."/>
            <person name="Shoguchi E."/>
            <person name="Shin-i T."/>
            <person name="Spagnuolo A."/>
            <person name="Stainier D."/>
            <person name="Suzuki M.M."/>
            <person name="Tassy O."/>
            <person name="Takatori N."/>
            <person name="Tokuoka M."/>
            <person name="Yagi K."/>
            <person name="Yoshizaki F."/>
            <person name="Wada S."/>
            <person name="Zhang C."/>
            <person name="Hyatt P.D."/>
            <person name="Larimer F."/>
            <person name="Detter C."/>
            <person name="Doggett N."/>
            <person name="Glavina T."/>
            <person name="Hawkins T."/>
            <person name="Richardson P."/>
            <person name="Lucas S."/>
            <person name="Kohara Y."/>
            <person name="Levine M."/>
            <person name="Satoh N."/>
            <person name="Rokhsar D.S."/>
        </authorList>
    </citation>
    <scope>NUCLEOTIDE SEQUENCE [LARGE SCALE GENOMIC DNA]</scope>
</reference>
<proteinExistence type="predicted"/>
<evidence type="ECO:0000313" key="2">
    <source>
        <dbReference type="Ensembl" id="ENSCINP00000030263.1"/>
    </source>
</evidence>
<keyword evidence="1" id="KW-0812">Transmembrane</keyword>